<dbReference type="PANTHER" id="PTHR45586">
    <property type="entry name" value="TPR REPEAT-CONTAINING PROTEIN PA4667"/>
    <property type="match status" value="1"/>
</dbReference>
<dbReference type="Pfam" id="PF13181">
    <property type="entry name" value="TPR_8"/>
    <property type="match status" value="1"/>
</dbReference>
<dbReference type="RefSeq" id="WP_194562723.1">
    <property type="nucleotide sequence ID" value="NZ_JADKPV010000003.1"/>
</dbReference>
<accession>A0A8J7KEJ8</accession>
<evidence type="ECO:0000313" key="5">
    <source>
        <dbReference type="Proteomes" id="UP000622653"/>
    </source>
</evidence>
<dbReference type="InterPro" id="IPR051012">
    <property type="entry name" value="CellSynth/LPSAsmb/PSIAsmb"/>
</dbReference>
<keyword evidence="5" id="KW-1185">Reference proteome</keyword>
<dbReference type="PROSITE" id="PS50005">
    <property type="entry name" value="TPR"/>
    <property type="match status" value="2"/>
</dbReference>
<evidence type="ECO:0000256" key="1">
    <source>
        <dbReference type="ARBA" id="ARBA00022737"/>
    </source>
</evidence>
<dbReference type="PANTHER" id="PTHR45586:SF1">
    <property type="entry name" value="LIPOPOLYSACCHARIDE ASSEMBLY PROTEIN B"/>
    <property type="match status" value="1"/>
</dbReference>
<organism evidence="4 5">
    <name type="scientific">Savagea serpentis</name>
    <dbReference type="NCBI Taxonomy" id="2785297"/>
    <lineage>
        <taxon>Bacteria</taxon>
        <taxon>Bacillati</taxon>
        <taxon>Bacillota</taxon>
        <taxon>Bacilli</taxon>
        <taxon>Bacillales</taxon>
        <taxon>Caryophanaceae</taxon>
        <taxon>Savagea</taxon>
    </lineage>
</organism>
<dbReference type="AlphaFoldDB" id="A0A8J7KEJ8"/>
<sequence length="499" mass="58602">MRNQTKKIITFVPYGEYYYQKALRAFRQDRLEEARKSFERALERMPENADVLLNYSALLMEEGKYEIAYEHLAKAHALDPEGEDIVFYLAEVHAHLGLLTDAKRYAEHYIALAPDGPLAEESLEIIDFAEQEHIHTEEDDWFSGEIYFLQEQARRKMEEGQFEEASQLFERIVADYPQFLAASNNLALTYFYAGRVADAKAILRDVLKQEQGNIHALCNFAVIYYYEKEVFELEKSIRLLLKIKPIELEHRYKLGATLALIGEHEAGYNWLRLLQRGGFEGDVSFYFWLSHSAYFSGRTKQAQLAYNQLVQLDPSKEGMEPWKERMTKNLNAYEDNIDMLIHKVQNPYRSERLFGYFLLLKSIYRKERSILELMTFDKLSEVEKLYYGLIDQQFELYERKELDYFSRSIEVADALYEKYAPLKKEGIHLLQMWFALCDVAYDQQYLFKNPNAIAAATDYMFQSSRHSHITKKGIAEEYGIAPATLTKYVNELIEFLPIF</sequence>
<dbReference type="InterPro" id="IPR019734">
    <property type="entry name" value="TPR_rpt"/>
</dbReference>
<evidence type="ECO:0000256" key="3">
    <source>
        <dbReference type="PROSITE-ProRule" id="PRU00339"/>
    </source>
</evidence>
<dbReference type="SMART" id="SM00028">
    <property type="entry name" value="TPR"/>
    <property type="match status" value="4"/>
</dbReference>
<evidence type="ECO:0000313" key="4">
    <source>
        <dbReference type="EMBL" id="MBF4501236.1"/>
    </source>
</evidence>
<keyword evidence="1" id="KW-0677">Repeat</keyword>
<dbReference type="EMBL" id="JADKPV010000003">
    <property type="protein sequence ID" value="MBF4501236.1"/>
    <property type="molecule type" value="Genomic_DNA"/>
</dbReference>
<comment type="caution">
    <text evidence="4">The sequence shown here is derived from an EMBL/GenBank/DDBJ whole genome shotgun (WGS) entry which is preliminary data.</text>
</comment>
<keyword evidence="2 3" id="KW-0802">TPR repeat</keyword>
<dbReference type="Gene3D" id="1.25.40.10">
    <property type="entry name" value="Tetratricopeptide repeat domain"/>
    <property type="match status" value="2"/>
</dbReference>
<name>A0A8J7KEJ8_9BACL</name>
<dbReference type="SUPFAM" id="SSF48452">
    <property type="entry name" value="TPR-like"/>
    <property type="match status" value="2"/>
</dbReference>
<dbReference type="Proteomes" id="UP000622653">
    <property type="component" value="Unassembled WGS sequence"/>
</dbReference>
<dbReference type="Pfam" id="PF14559">
    <property type="entry name" value="TPR_19"/>
    <property type="match status" value="2"/>
</dbReference>
<dbReference type="InterPro" id="IPR011990">
    <property type="entry name" value="TPR-like_helical_dom_sf"/>
</dbReference>
<proteinExistence type="predicted"/>
<dbReference type="Pfam" id="PF07719">
    <property type="entry name" value="TPR_2"/>
    <property type="match status" value="1"/>
</dbReference>
<feature type="repeat" description="TPR" evidence="3">
    <location>
        <begin position="15"/>
        <end position="48"/>
    </location>
</feature>
<feature type="repeat" description="TPR" evidence="3">
    <location>
        <begin position="49"/>
        <end position="82"/>
    </location>
</feature>
<evidence type="ECO:0000256" key="2">
    <source>
        <dbReference type="ARBA" id="ARBA00022803"/>
    </source>
</evidence>
<reference evidence="4" key="1">
    <citation type="submission" date="2020-11" db="EMBL/GenBank/DDBJ databases">
        <title>Multidrug resistant novel bacterium Savagea serpentis sp. nov., isolated from the scats of a vine snake (Ahaetulla nasuta).</title>
        <authorList>
            <person name="Venkata Ramana V."/>
            <person name="Vikas Patil S."/>
            <person name="Yogita Lugani V."/>
        </authorList>
    </citation>
    <scope>NUCLEOTIDE SEQUENCE</scope>
    <source>
        <strain evidence="4">SN6</strain>
    </source>
</reference>
<gene>
    <name evidence="4" type="ORF">IRY55_07670</name>
</gene>
<dbReference type="InterPro" id="IPR013105">
    <property type="entry name" value="TPR_2"/>
</dbReference>
<protein>
    <submittedName>
        <fullName evidence="4">Tetratricopeptide repeat protein</fullName>
    </submittedName>
</protein>